<gene>
    <name evidence="2" type="ORF">GCM10010422_51030</name>
</gene>
<evidence type="ECO:0000313" key="2">
    <source>
        <dbReference type="EMBL" id="GAA2496838.1"/>
    </source>
</evidence>
<protein>
    <submittedName>
        <fullName evidence="2">Uncharacterized protein</fullName>
    </submittedName>
</protein>
<reference evidence="3" key="1">
    <citation type="journal article" date="2019" name="Int. J. Syst. Evol. Microbiol.">
        <title>The Global Catalogue of Microorganisms (GCM) 10K type strain sequencing project: providing services to taxonomists for standard genome sequencing and annotation.</title>
        <authorList>
            <consortium name="The Broad Institute Genomics Platform"/>
            <consortium name="The Broad Institute Genome Sequencing Center for Infectious Disease"/>
            <person name="Wu L."/>
            <person name="Ma J."/>
        </authorList>
    </citation>
    <scope>NUCLEOTIDE SEQUENCE [LARGE SCALE GENOMIC DNA]</scope>
    <source>
        <strain evidence="3">JCM 6923</strain>
    </source>
</reference>
<keyword evidence="3" id="KW-1185">Reference proteome</keyword>
<feature type="compositionally biased region" description="Low complexity" evidence="1">
    <location>
        <begin position="19"/>
        <end position="37"/>
    </location>
</feature>
<feature type="region of interest" description="Disordered" evidence="1">
    <location>
        <begin position="1"/>
        <end position="45"/>
    </location>
</feature>
<comment type="caution">
    <text evidence="2">The sequence shown here is derived from an EMBL/GenBank/DDBJ whole genome shotgun (WGS) entry which is preliminary data.</text>
</comment>
<sequence>MLGALVVPTTIGSPPPESPSDSSPQPPAASDTDAIAATDRRNRFRLNTRTLLDPPTKVGRPYRSVSAPNLLWNMAT</sequence>
<dbReference type="EMBL" id="BAAATL010000027">
    <property type="protein sequence ID" value="GAA2496838.1"/>
    <property type="molecule type" value="Genomic_DNA"/>
</dbReference>
<organism evidence="2 3">
    <name type="scientific">Streptomyces graminearus</name>
    <dbReference type="NCBI Taxonomy" id="284030"/>
    <lineage>
        <taxon>Bacteria</taxon>
        <taxon>Bacillati</taxon>
        <taxon>Actinomycetota</taxon>
        <taxon>Actinomycetes</taxon>
        <taxon>Kitasatosporales</taxon>
        <taxon>Streptomycetaceae</taxon>
        <taxon>Streptomyces</taxon>
    </lineage>
</organism>
<proteinExistence type="predicted"/>
<accession>A0ABP5ZEZ4</accession>
<name>A0ABP5ZEZ4_9ACTN</name>
<evidence type="ECO:0000256" key="1">
    <source>
        <dbReference type="SAM" id="MobiDB-lite"/>
    </source>
</evidence>
<dbReference type="Proteomes" id="UP001501721">
    <property type="component" value="Unassembled WGS sequence"/>
</dbReference>
<evidence type="ECO:0000313" key="3">
    <source>
        <dbReference type="Proteomes" id="UP001501721"/>
    </source>
</evidence>